<dbReference type="PROSITE" id="PS51471">
    <property type="entry name" value="FE2OG_OXY"/>
    <property type="match status" value="1"/>
</dbReference>
<dbReference type="GO" id="GO:0004656">
    <property type="term" value="F:procollagen-proline 4-dioxygenase activity"/>
    <property type="evidence" value="ECO:0007669"/>
    <property type="project" value="TreeGrafter"/>
</dbReference>
<keyword evidence="4" id="KW-0560">Oxidoreductase</keyword>
<dbReference type="EMBL" id="CAICTM010001068">
    <property type="protein sequence ID" value="CAB9520049.1"/>
    <property type="molecule type" value="Genomic_DNA"/>
</dbReference>
<dbReference type="InterPro" id="IPR005123">
    <property type="entry name" value="Oxoglu/Fe-dep_dioxygenase_dom"/>
</dbReference>
<gene>
    <name evidence="8" type="ORF">SEMRO_1070_G237700.1</name>
</gene>
<feature type="compositionally biased region" description="Polar residues" evidence="6">
    <location>
        <begin position="54"/>
        <end position="66"/>
    </location>
</feature>
<accession>A0A9N8EJ44</accession>
<evidence type="ECO:0000256" key="5">
    <source>
        <dbReference type="ARBA" id="ARBA00023004"/>
    </source>
</evidence>
<dbReference type="SMART" id="SM00702">
    <property type="entry name" value="P4Hc"/>
    <property type="match status" value="1"/>
</dbReference>
<dbReference type="PANTHER" id="PTHR10869">
    <property type="entry name" value="PROLYL 4-HYDROXYLASE ALPHA SUBUNIT"/>
    <property type="match status" value="1"/>
</dbReference>
<keyword evidence="3" id="KW-0223">Dioxygenase</keyword>
<comment type="cofactor">
    <cofactor evidence="1">
        <name>L-ascorbate</name>
        <dbReference type="ChEBI" id="CHEBI:38290"/>
    </cofactor>
</comment>
<comment type="caution">
    <text evidence="8">The sequence shown here is derived from an EMBL/GenBank/DDBJ whole genome shotgun (WGS) entry which is preliminary data.</text>
</comment>
<feature type="compositionally biased region" description="Basic and acidic residues" evidence="6">
    <location>
        <begin position="128"/>
        <end position="138"/>
    </location>
</feature>
<evidence type="ECO:0000256" key="4">
    <source>
        <dbReference type="ARBA" id="ARBA00023002"/>
    </source>
</evidence>
<evidence type="ECO:0000256" key="2">
    <source>
        <dbReference type="ARBA" id="ARBA00022723"/>
    </source>
</evidence>
<dbReference type="GO" id="GO:0005506">
    <property type="term" value="F:iron ion binding"/>
    <property type="evidence" value="ECO:0007669"/>
    <property type="project" value="InterPro"/>
</dbReference>
<dbReference type="Pfam" id="PF13640">
    <property type="entry name" value="2OG-FeII_Oxy_3"/>
    <property type="match status" value="1"/>
</dbReference>
<organism evidence="8 9">
    <name type="scientific">Seminavis robusta</name>
    <dbReference type="NCBI Taxonomy" id="568900"/>
    <lineage>
        <taxon>Eukaryota</taxon>
        <taxon>Sar</taxon>
        <taxon>Stramenopiles</taxon>
        <taxon>Ochrophyta</taxon>
        <taxon>Bacillariophyta</taxon>
        <taxon>Bacillariophyceae</taxon>
        <taxon>Bacillariophycidae</taxon>
        <taxon>Naviculales</taxon>
        <taxon>Naviculaceae</taxon>
        <taxon>Seminavis</taxon>
    </lineage>
</organism>
<proteinExistence type="predicted"/>
<dbReference type="PANTHER" id="PTHR10869:SF229">
    <property type="entry name" value="PROLYL 4-HYDROXYLASE ALPHA SUBUNIT DOMAIN-CONTAINING PROTEIN"/>
    <property type="match status" value="1"/>
</dbReference>
<evidence type="ECO:0000256" key="1">
    <source>
        <dbReference type="ARBA" id="ARBA00001961"/>
    </source>
</evidence>
<keyword evidence="9" id="KW-1185">Reference proteome</keyword>
<evidence type="ECO:0000259" key="7">
    <source>
        <dbReference type="PROSITE" id="PS51471"/>
    </source>
</evidence>
<evidence type="ECO:0000256" key="6">
    <source>
        <dbReference type="SAM" id="MobiDB-lite"/>
    </source>
</evidence>
<name>A0A9N8EJ44_9STRA</name>
<dbReference type="OrthoDB" id="420380at2759"/>
<feature type="region of interest" description="Disordered" evidence="6">
    <location>
        <begin position="128"/>
        <end position="147"/>
    </location>
</feature>
<keyword evidence="2" id="KW-0479">Metal-binding</keyword>
<dbReference type="GO" id="GO:0005783">
    <property type="term" value="C:endoplasmic reticulum"/>
    <property type="evidence" value="ECO:0007669"/>
    <property type="project" value="TreeGrafter"/>
</dbReference>
<dbReference type="AlphaFoldDB" id="A0A9N8EJ44"/>
<dbReference type="InterPro" id="IPR044862">
    <property type="entry name" value="Pro_4_hyd_alph_FE2OG_OXY"/>
</dbReference>
<protein>
    <submittedName>
        <fullName evidence="8">Probable prolyl 4-hydroxylase</fullName>
    </submittedName>
</protein>
<feature type="domain" description="Fe2OG dioxygenase" evidence="7">
    <location>
        <begin position="223"/>
        <end position="335"/>
    </location>
</feature>
<dbReference type="InterPro" id="IPR045054">
    <property type="entry name" value="P4HA-like"/>
</dbReference>
<feature type="region of interest" description="Disordered" evidence="6">
    <location>
        <begin position="12"/>
        <end position="76"/>
    </location>
</feature>
<evidence type="ECO:0000313" key="9">
    <source>
        <dbReference type="Proteomes" id="UP001153069"/>
    </source>
</evidence>
<dbReference type="GO" id="GO:0031418">
    <property type="term" value="F:L-ascorbic acid binding"/>
    <property type="evidence" value="ECO:0007669"/>
    <property type="project" value="InterPro"/>
</dbReference>
<feature type="compositionally biased region" description="Basic residues" evidence="6">
    <location>
        <begin position="28"/>
        <end position="40"/>
    </location>
</feature>
<evidence type="ECO:0000256" key="3">
    <source>
        <dbReference type="ARBA" id="ARBA00022964"/>
    </source>
</evidence>
<reference evidence="8" key="1">
    <citation type="submission" date="2020-06" db="EMBL/GenBank/DDBJ databases">
        <authorList>
            <consortium name="Plant Systems Biology data submission"/>
        </authorList>
    </citation>
    <scope>NUCLEOTIDE SEQUENCE</scope>
    <source>
        <strain evidence="8">D6</strain>
    </source>
</reference>
<sequence length="365" mass="39929">MPLFHGIQRTAFAAPAGGGFGGGGGSVKKSKKKAKTKKSKSLLSEVEVVKTSPKKSNLDTPDNTQAGEPKLDKWGLPVPTTDDIFPPMPPGTELISVDNTKEEVTLSDISNALKNHIELSKLTERFDEQGVEKGDPKGRPPMKLGLLHRSPPVLTVENFFTKEECEQVQNVALASDENGPVQVQSATFSALAQSKRTSTSWFCYYSQVPTLLAKARHVLGIPTLEQMEEPQIVRYKVGEEFSWHYDEVPGPQLKNGGQRLATLLVYLNDVAQGGGTVFRDLQDGSTGEMLTMRPKLGSALLFFPAFGDGTPDDRTLHKGEVAGDEKWIIQMWIHERGYVASLPESNYQESAQQSVNDVAASLGYR</sequence>
<keyword evidence="5" id="KW-0408">Iron</keyword>
<dbReference type="Gene3D" id="2.60.120.620">
    <property type="entry name" value="q2cbj1_9rhob like domain"/>
    <property type="match status" value="1"/>
</dbReference>
<dbReference type="Proteomes" id="UP001153069">
    <property type="component" value="Unassembled WGS sequence"/>
</dbReference>
<evidence type="ECO:0000313" key="8">
    <source>
        <dbReference type="EMBL" id="CAB9520049.1"/>
    </source>
</evidence>
<dbReference type="InterPro" id="IPR006620">
    <property type="entry name" value="Pro_4_hyd_alph"/>
</dbReference>
<feature type="compositionally biased region" description="Gly residues" evidence="6">
    <location>
        <begin position="16"/>
        <end position="26"/>
    </location>
</feature>